<dbReference type="AlphaFoldDB" id="A0A7J3UZE5"/>
<dbReference type="EC" id="4.1.2.4" evidence="2"/>
<evidence type="ECO:0000256" key="1">
    <source>
        <dbReference type="ARBA" id="ARBA00022490"/>
    </source>
</evidence>
<reference evidence="3" key="1">
    <citation type="journal article" date="2020" name="mSystems">
        <title>Genome- and Community-Level Interaction Insights into Carbon Utilization and Element Cycling Functions of Hydrothermarchaeota in Hydrothermal Sediment.</title>
        <authorList>
            <person name="Zhou Z."/>
            <person name="Liu Y."/>
            <person name="Xu W."/>
            <person name="Pan J."/>
            <person name="Luo Z.H."/>
            <person name="Li M."/>
        </authorList>
    </citation>
    <scope>NUCLEOTIDE SEQUENCE [LARGE SCALE GENOMIC DNA]</scope>
    <source>
        <strain evidence="3">SpSt-1038</strain>
    </source>
</reference>
<proteinExistence type="predicted"/>
<dbReference type="PANTHER" id="PTHR10889">
    <property type="entry name" value="DEOXYRIBOSE-PHOSPHATE ALDOLASE"/>
    <property type="match status" value="1"/>
</dbReference>
<dbReference type="NCBIfam" id="TIGR00126">
    <property type="entry name" value="deoC"/>
    <property type="match status" value="1"/>
</dbReference>
<organism evidence="3">
    <name type="scientific">Candidatus Methanosuratincola petrocarbonis</name>
    <name type="common">ex Vanwonterghem et al. 2016</name>
    <dbReference type="NCBI Taxonomy" id="1867261"/>
    <lineage>
        <taxon>Archaea</taxon>
        <taxon>Thermoproteota</taxon>
        <taxon>Methanosuratincolia</taxon>
        <taxon>Candidatus Methanomethylicales</taxon>
        <taxon>Candidatus Methanomethylicaceae</taxon>
        <taxon>Candidatus Methanosuratincola (ex Vanwonterghem et al. 2016)</taxon>
    </lineage>
</organism>
<keyword evidence="3" id="KW-0456">Lyase</keyword>
<protein>
    <recommendedName>
        <fullName evidence="2">Deoxyribose-phosphate aldolase</fullName>
        <ecNumber evidence="2">4.1.2.4</ecNumber>
    </recommendedName>
</protein>
<dbReference type="GO" id="GO:0004139">
    <property type="term" value="F:deoxyribose-phosphate aldolase activity"/>
    <property type="evidence" value="ECO:0007669"/>
    <property type="project" value="UniProtKB-UniRule"/>
</dbReference>
<dbReference type="InterPro" id="IPR011343">
    <property type="entry name" value="DeoC"/>
</dbReference>
<dbReference type="EMBL" id="DRVT01000045">
    <property type="protein sequence ID" value="HHI49225.1"/>
    <property type="molecule type" value="Genomic_DNA"/>
</dbReference>
<dbReference type="InterPro" id="IPR013785">
    <property type="entry name" value="Aldolase_TIM"/>
</dbReference>
<dbReference type="SMART" id="SM01133">
    <property type="entry name" value="DeoC"/>
    <property type="match status" value="1"/>
</dbReference>
<dbReference type="GO" id="GO:0016052">
    <property type="term" value="P:carbohydrate catabolic process"/>
    <property type="evidence" value="ECO:0007669"/>
    <property type="project" value="TreeGrafter"/>
</dbReference>
<comment type="caution">
    <text evidence="3">The sequence shown here is derived from an EMBL/GenBank/DDBJ whole genome shotgun (WGS) entry which is preliminary data.</text>
</comment>
<dbReference type="SUPFAM" id="SSF51569">
    <property type="entry name" value="Aldolase"/>
    <property type="match status" value="1"/>
</dbReference>
<keyword evidence="1" id="KW-0963">Cytoplasm</keyword>
<gene>
    <name evidence="3" type="primary">deoC</name>
    <name evidence="3" type="ORF">ENL91_03540</name>
</gene>
<dbReference type="Pfam" id="PF01791">
    <property type="entry name" value="DeoC"/>
    <property type="match status" value="1"/>
</dbReference>
<dbReference type="InterPro" id="IPR002915">
    <property type="entry name" value="DeoC/FbaB/LacD_aldolase"/>
</dbReference>
<evidence type="ECO:0000256" key="2">
    <source>
        <dbReference type="NCBIfam" id="TIGR00126"/>
    </source>
</evidence>
<evidence type="ECO:0000313" key="3">
    <source>
        <dbReference type="EMBL" id="HHI49225.1"/>
    </source>
</evidence>
<dbReference type="PIRSF" id="PIRSF001357">
    <property type="entry name" value="DeoC"/>
    <property type="match status" value="1"/>
</dbReference>
<accession>A0A7J3UZE5</accession>
<dbReference type="Gene3D" id="3.20.20.70">
    <property type="entry name" value="Aldolase class I"/>
    <property type="match status" value="1"/>
</dbReference>
<dbReference type="PANTHER" id="PTHR10889:SF1">
    <property type="entry name" value="DEOXYRIBOSE-PHOSPHATE ALDOLASE"/>
    <property type="match status" value="1"/>
</dbReference>
<sequence length="229" mass="24662">MQRGAPKTFAEFARRMMTAVFSPAATEGEARDFLRRFAHYPPIDTIFVDHPWVQLAKEILAPLGIGVGVAAAYPVGNESTPAKVAAIRAGIKLGAVEVDVGAHFAAIKSGDYITLEDDTRAMVEAAGEAIRLVVVLETAILTNDEKIRALEVFARCGVKGIKTSSGYGWNSQIEDVLLIRRVFGETFQIDVSGGVRTADDALAYFAAGADKIHASPIFTVLEGARERLR</sequence>
<dbReference type="GO" id="GO:0009264">
    <property type="term" value="P:deoxyribonucleotide catabolic process"/>
    <property type="evidence" value="ECO:0007669"/>
    <property type="project" value="UniProtKB-UniRule"/>
</dbReference>
<dbReference type="GO" id="GO:0005737">
    <property type="term" value="C:cytoplasm"/>
    <property type="evidence" value="ECO:0007669"/>
    <property type="project" value="InterPro"/>
</dbReference>
<name>A0A7J3UZE5_9CREN</name>